<dbReference type="PANTHER" id="PTHR11177">
    <property type="entry name" value="CHITINASE"/>
    <property type="match status" value="1"/>
</dbReference>
<keyword evidence="4 8" id="KW-0378">Hydrolase</keyword>
<dbReference type="CDD" id="cd00063">
    <property type="entry name" value="FN3"/>
    <property type="match status" value="2"/>
</dbReference>
<dbReference type="AlphaFoldDB" id="A0A6V8SKV9"/>
<dbReference type="GO" id="GO:0030246">
    <property type="term" value="F:carbohydrate binding"/>
    <property type="evidence" value="ECO:0007669"/>
    <property type="project" value="InterPro"/>
</dbReference>
<dbReference type="InterPro" id="IPR003610">
    <property type="entry name" value="CBM5/12"/>
</dbReference>
<dbReference type="SUPFAM" id="SSF51055">
    <property type="entry name" value="Carbohydrate binding domain"/>
    <property type="match status" value="1"/>
</dbReference>
<comment type="catalytic activity">
    <reaction evidence="1">
        <text>Random endo-hydrolysis of N-acetyl-beta-D-glucosaminide (1-&gt;4)-beta-linkages in chitin and chitodextrins.</text>
        <dbReference type="EC" id="3.2.1.14"/>
    </reaction>
</comment>
<dbReference type="Gene3D" id="3.20.20.80">
    <property type="entry name" value="Glycosidases"/>
    <property type="match status" value="1"/>
</dbReference>
<comment type="caution">
    <text evidence="12">The sequence shown here is derived from an EMBL/GenBank/DDBJ whole genome shotgun (WGS) entry which is preliminary data.</text>
</comment>
<dbReference type="PANTHER" id="PTHR11177:SF317">
    <property type="entry name" value="CHITINASE 12-RELATED"/>
    <property type="match status" value="1"/>
</dbReference>
<keyword evidence="6" id="KW-0119">Carbohydrate metabolism</keyword>
<dbReference type="GO" id="GO:0008061">
    <property type="term" value="F:chitin binding"/>
    <property type="evidence" value="ECO:0007669"/>
    <property type="project" value="InterPro"/>
</dbReference>
<comment type="similarity">
    <text evidence="2">Belongs to the glycosyl hydrolase 18 family. Chitinase class II subfamily.</text>
</comment>
<evidence type="ECO:0000256" key="9">
    <source>
        <dbReference type="SAM" id="SignalP"/>
    </source>
</evidence>
<dbReference type="PROSITE" id="PS01095">
    <property type="entry name" value="GH18_1"/>
    <property type="match status" value="1"/>
</dbReference>
<dbReference type="InterPro" id="IPR003961">
    <property type="entry name" value="FN3_dom"/>
</dbReference>
<dbReference type="RefSeq" id="WP_183278568.1">
    <property type="nucleotide sequence ID" value="NZ_BLZR01000001.1"/>
</dbReference>
<dbReference type="InterPro" id="IPR036116">
    <property type="entry name" value="FN3_sf"/>
</dbReference>
<dbReference type="InterPro" id="IPR011583">
    <property type="entry name" value="Chitinase_II/V-like_cat"/>
</dbReference>
<dbReference type="Proteomes" id="UP000580568">
    <property type="component" value="Unassembled WGS sequence"/>
</dbReference>
<dbReference type="InterPro" id="IPR001223">
    <property type="entry name" value="Glyco_hydro18_cat"/>
</dbReference>
<keyword evidence="9" id="KW-0732">Signal</keyword>
<dbReference type="Pfam" id="PF00704">
    <property type="entry name" value="Glyco_hydro_18"/>
    <property type="match status" value="1"/>
</dbReference>
<dbReference type="InterPro" id="IPR050314">
    <property type="entry name" value="Glycosyl_Hydrlase_18"/>
</dbReference>
<keyword evidence="13" id="KW-1185">Reference proteome</keyword>
<evidence type="ECO:0000256" key="8">
    <source>
        <dbReference type="RuleBase" id="RU000489"/>
    </source>
</evidence>
<feature type="domain" description="Fibronectin type-III" evidence="10">
    <location>
        <begin position="459"/>
        <end position="539"/>
    </location>
</feature>
<dbReference type="EC" id="3.2.1.14" evidence="3"/>
<accession>A0A6V8SKV9</accession>
<evidence type="ECO:0000259" key="10">
    <source>
        <dbReference type="PROSITE" id="PS50853"/>
    </source>
</evidence>
<dbReference type="InterPro" id="IPR013783">
    <property type="entry name" value="Ig-like_fold"/>
</dbReference>
<evidence type="ECO:0000256" key="1">
    <source>
        <dbReference type="ARBA" id="ARBA00000822"/>
    </source>
</evidence>
<name>A0A6V8SKV9_9CLOT</name>
<proteinExistence type="inferred from homology"/>
<dbReference type="Gene3D" id="2.60.40.10">
    <property type="entry name" value="Immunoglobulins"/>
    <property type="match status" value="2"/>
</dbReference>
<keyword evidence="5" id="KW-0624">Polysaccharide degradation</keyword>
<dbReference type="EMBL" id="BLZR01000001">
    <property type="protein sequence ID" value="GFP77185.1"/>
    <property type="molecule type" value="Genomic_DNA"/>
</dbReference>
<dbReference type="GO" id="GO:0005576">
    <property type="term" value="C:extracellular region"/>
    <property type="evidence" value="ECO:0007669"/>
    <property type="project" value="InterPro"/>
</dbReference>
<dbReference type="SMART" id="SM00495">
    <property type="entry name" value="ChtBD3"/>
    <property type="match status" value="1"/>
</dbReference>
<reference evidence="12 13" key="1">
    <citation type="submission" date="2020-07" db="EMBL/GenBank/DDBJ databases">
        <title>A new beta-1,3-glucan-decomposing anaerobic bacterium isolated from anoxic soil subjected to biological soil disinfestation.</title>
        <authorList>
            <person name="Ueki A."/>
            <person name="Tonouchi A."/>
        </authorList>
    </citation>
    <scope>NUCLEOTIDE SEQUENCE [LARGE SCALE GENOMIC DNA]</scope>
    <source>
        <strain evidence="12 13">TW1</strain>
    </source>
</reference>
<feature type="chain" id="PRO_5038961595" description="chitinase" evidence="9">
    <location>
        <begin position="28"/>
        <end position="674"/>
    </location>
</feature>
<dbReference type="SUPFAM" id="SSF51445">
    <property type="entry name" value="(Trans)glycosidases"/>
    <property type="match status" value="1"/>
</dbReference>
<dbReference type="PROSITE" id="PS50853">
    <property type="entry name" value="FN3"/>
    <property type="match status" value="2"/>
</dbReference>
<dbReference type="Pfam" id="PF02839">
    <property type="entry name" value="CBM_5_12"/>
    <property type="match status" value="1"/>
</dbReference>
<evidence type="ECO:0000259" key="11">
    <source>
        <dbReference type="PROSITE" id="PS51910"/>
    </source>
</evidence>
<dbReference type="GO" id="GO:0005975">
    <property type="term" value="P:carbohydrate metabolic process"/>
    <property type="evidence" value="ECO:0007669"/>
    <property type="project" value="InterPro"/>
</dbReference>
<dbReference type="InterPro" id="IPR029070">
    <property type="entry name" value="Chitinase_insertion_sf"/>
</dbReference>
<dbReference type="SUPFAM" id="SSF49265">
    <property type="entry name" value="Fibronectin type III"/>
    <property type="match status" value="1"/>
</dbReference>
<feature type="domain" description="Fibronectin type-III" evidence="10">
    <location>
        <begin position="545"/>
        <end position="625"/>
    </location>
</feature>
<dbReference type="Gene3D" id="2.10.10.20">
    <property type="entry name" value="Carbohydrate-binding module superfamily 5/12"/>
    <property type="match status" value="1"/>
</dbReference>
<evidence type="ECO:0000313" key="12">
    <source>
        <dbReference type="EMBL" id="GFP77185.1"/>
    </source>
</evidence>
<evidence type="ECO:0000256" key="2">
    <source>
        <dbReference type="ARBA" id="ARBA00009121"/>
    </source>
</evidence>
<evidence type="ECO:0000313" key="13">
    <source>
        <dbReference type="Proteomes" id="UP000580568"/>
    </source>
</evidence>
<dbReference type="InterPro" id="IPR017853">
    <property type="entry name" value="GH"/>
</dbReference>
<dbReference type="InterPro" id="IPR001579">
    <property type="entry name" value="Glyco_hydro_18_chit_AS"/>
</dbReference>
<keyword evidence="7 8" id="KW-0326">Glycosidase</keyword>
<dbReference type="SMART" id="SM00060">
    <property type="entry name" value="FN3"/>
    <property type="match status" value="2"/>
</dbReference>
<evidence type="ECO:0000256" key="7">
    <source>
        <dbReference type="ARBA" id="ARBA00023295"/>
    </source>
</evidence>
<evidence type="ECO:0000256" key="6">
    <source>
        <dbReference type="ARBA" id="ARBA00023277"/>
    </source>
</evidence>
<keyword evidence="5" id="KW-0146">Chitin degradation</keyword>
<dbReference type="InterPro" id="IPR036573">
    <property type="entry name" value="CBM_sf_5/12"/>
</dbReference>
<dbReference type="GO" id="GO:0008843">
    <property type="term" value="F:endochitinase activity"/>
    <property type="evidence" value="ECO:0007669"/>
    <property type="project" value="UniProtKB-EC"/>
</dbReference>
<protein>
    <recommendedName>
        <fullName evidence="3">chitinase</fullName>
        <ecNumber evidence="3">3.2.1.14</ecNumber>
    </recommendedName>
</protein>
<dbReference type="PROSITE" id="PS51910">
    <property type="entry name" value="GH18_2"/>
    <property type="match status" value="1"/>
</dbReference>
<evidence type="ECO:0000256" key="4">
    <source>
        <dbReference type="ARBA" id="ARBA00022801"/>
    </source>
</evidence>
<feature type="domain" description="GH18" evidence="11">
    <location>
        <begin position="47"/>
        <end position="449"/>
    </location>
</feature>
<dbReference type="Gene3D" id="3.10.50.10">
    <property type="match status" value="1"/>
</dbReference>
<dbReference type="GO" id="GO:0006032">
    <property type="term" value="P:chitin catabolic process"/>
    <property type="evidence" value="ECO:0007669"/>
    <property type="project" value="UniProtKB-KW"/>
</dbReference>
<sequence>MKKLSLKKILSIAVSLSVLSLAAPTFAGATASASTNSTLSTQAAAAKRFVVYFPNWGMYSAAHNSMSVDNIPWDKVTVVNHAFFTVDSTYKLASTDEYADYQATFPHSGGWNPGDLRGHFGEYKYYKSLYPNVKILVSIGGWTRGENFHAMASTAANRATFINSVVSFLKQYPFIDGIDIDWEYPGVNRTPASGDQYDRGCPGGPEDKQNYTSLMQEIRQAYNNNGLSGKLLTIAAPGGYDKVDLTQPDLYSQYLDWINVMTYDIHGAFENTTNHQSAIYANPNDPSPTSPIDIKNKYNTDYIMKYFVSKYHVPADKLNAGSPFYSRGWKNVDKTTGTNGLFANASGAPVGNLDDPNNPGGQNSYSQMLQLEKTSGYVKYRDSYSQVPWLYNSSLGIMYTYEDTRSAAARCDYVINNGFGGVIAWDISNDDPATGMPLTSTIASKLGIGGTVTPTAPTAPTGLTATAASTSQINVTWGSVSNATSYDIEVDGTVITNVTSPYAHNNLAAGSTHSYRVRAVNSVGTSAWSTSVSAKTSTTVTVPAVPTGLAATAESTSQINVTWSTVSNATSYDIEVDGVVVTNVTSPYAHKNLAASSTHTYRVRAVNSAGVSAWSSSVSAKTQASTGISAWAPNTAYAVGALVTYNGVTYKCIQAHTSLVGWEPPNVPALWQAQ</sequence>
<dbReference type="CDD" id="cd12214">
    <property type="entry name" value="ChiA1_BD"/>
    <property type="match status" value="1"/>
</dbReference>
<evidence type="ECO:0000256" key="3">
    <source>
        <dbReference type="ARBA" id="ARBA00012729"/>
    </source>
</evidence>
<dbReference type="SUPFAM" id="SSF54556">
    <property type="entry name" value="Chitinase insertion domain"/>
    <property type="match status" value="1"/>
</dbReference>
<dbReference type="Pfam" id="PF00041">
    <property type="entry name" value="fn3"/>
    <property type="match status" value="2"/>
</dbReference>
<dbReference type="SMART" id="SM00636">
    <property type="entry name" value="Glyco_18"/>
    <property type="match status" value="1"/>
</dbReference>
<evidence type="ECO:0000256" key="5">
    <source>
        <dbReference type="ARBA" id="ARBA00023024"/>
    </source>
</evidence>
<feature type="signal peptide" evidence="9">
    <location>
        <begin position="1"/>
        <end position="27"/>
    </location>
</feature>
<dbReference type="CDD" id="cd06548">
    <property type="entry name" value="GH18_chitinase"/>
    <property type="match status" value="1"/>
</dbReference>
<gene>
    <name evidence="12" type="ORF">bsdtw1_03299</name>
</gene>
<organism evidence="12 13">
    <name type="scientific">Clostridium fungisolvens</name>
    <dbReference type="NCBI Taxonomy" id="1604897"/>
    <lineage>
        <taxon>Bacteria</taxon>
        <taxon>Bacillati</taxon>
        <taxon>Bacillota</taxon>
        <taxon>Clostridia</taxon>
        <taxon>Eubacteriales</taxon>
        <taxon>Clostridiaceae</taxon>
        <taxon>Clostridium</taxon>
    </lineage>
</organism>